<feature type="compositionally biased region" description="Low complexity" evidence="1">
    <location>
        <begin position="56"/>
        <end position="74"/>
    </location>
</feature>
<feature type="compositionally biased region" description="Low complexity" evidence="1">
    <location>
        <begin position="138"/>
        <end position="154"/>
    </location>
</feature>
<proteinExistence type="predicted"/>
<dbReference type="RefSeq" id="XP_011270177.1">
    <property type="nucleotide sequence ID" value="XM_011271875.1"/>
</dbReference>
<feature type="non-terminal residue" evidence="2">
    <location>
        <position position="154"/>
    </location>
</feature>
<evidence type="ECO:0000313" key="3">
    <source>
        <dbReference type="Proteomes" id="UP000008743"/>
    </source>
</evidence>
<accession>A0A0D2U6P5</accession>
<keyword evidence="3" id="KW-1185">Reference proteome</keyword>
<feature type="region of interest" description="Disordered" evidence="1">
    <location>
        <begin position="94"/>
        <end position="154"/>
    </location>
</feature>
<dbReference type="InParanoid" id="A0A0D2U6P5"/>
<dbReference type="Proteomes" id="UP000008743">
    <property type="component" value="Unassembled WGS sequence"/>
</dbReference>
<dbReference type="AlphaFoldDB" id="A0A0D2U6P5"/>
<protein>
    <submittedName>
        <fullName evidence="2">Uncharacterized protein</fullName>
    </submittedName>
</protein>
<dbReference type="EMBL" id="KE346362">
    <property type="protein sequence ID" value="KJE90841.1"/>
    <property type="molecule type" value="Genomic_DNA"/>
</dbReference>
<sequence>MVSFGLGIRKSNHKRSVSDSSAAANSSSSSSSTTVSSASTVTAFSSSSRHGTTHMASTSAASIASAAGANSASSMQGVLVERSKSKMNVLDCLHHQRDSPDPHARYVSIGASSTGRSMGARVNSPRATRHDDSALHRSISSSTSSASTASMAST</sequence>
<feature type="compositionally biased region" description="Low complexity" evidence="1">
    <location>
        <begin position="18"/>
        <end position="48"/>
    </location>
</feature>
<feature type="compositionally biased region" description="Basic and acidic residues" evidence="1">
    <location>
        <begin position="94"/>
        <end position="104"/>
    </location>
</feature>
<name>A0A0D2U6P5_CAPO3</name>
<organism evidence="2 3">
    <name type="scientific">Capsaspora owczarzaki (strain ATCC 30864)</name>
    <dbReference type="NCBI Taxonomy" id="595528"/>
    <lineage>
        <taxon>Eukaryota</taxon>
        <taxon>Filasterea</taxon>
        <taxon>Capsaspora</taxon>
    </lineage>
</organism>
<evidence type="ECO:0000256" key="1">
    <source>
        <dbReference type="SAM" id="MobiDB-lite"/>
    </source>
</evidence>
<feature type="region of interest" description="Disordered" evidence="1">
    <location>
        <begin position="1"/>
        <end position="80"/>
    </location>
</feature>
<evidence type="ECO:0000313" key="2">
    <source>
        <dbReference type="EMBL" id="KJE90841.1"/>
    </source>
</evidence>
<gene>
    <name evidence="2" type="ORF">CAOG_008577</name>
</gene>
<reference evidence="3" key="1">
    <citation type="submission" date="2011-02" db="EMBL/GenBank/DDBJ databases">
        <title>The Genome Sequence of Capsaspora owczarzaki ATCC 30864.</title>
        <authorList>
            <person name="Russ C."/>
            <person name="Cuomo C."/>
            <person name="Burger G."/>
            <person name="Gray M.W."/>
            <person name="Holland P.W.H."/>
            <person name="King N."/>
            <person name="Lang F.B.F."/>
            <person name="Roger A.J."/>
            <person name="Ruiz-Trillo I."/>
            <person name="Young S.K."/>
            <person name="Zeng Q."/>
            <person name="Gargeya S."/>
            <person name="Alvarado L."/>
            <person name="Berlin A."/>
            <person name="Chapman S.B."/>
            <person name="Chen Z."/>
            <person name="Freedman E."/>
            <person name="Gellesch M."/>
            <person name="Goldberg J."/>
            <person name="Griggs A."/>
            <person name="Gujja S."/>
            <person name="Heilman E."/>
            <person name="Heiman D."/>
            <person name="Howarth C."/>
            <person name="Mehta T."/>
            <person name="Neiman D."/>
            <person name="Pearson M."/>
            <person name="Roberts A."/>
            <person name="Saif S."/>
            <person name="Shea T."/>
            <person name="Shenoy N."/>
            <person name="Sisk P."/>
            <person name="Stolte C."/>
            <person name="Sykes S."/>
            <person name="White J."/>
            <person name="Yandava C."/>
            <person name="Haas B."/>
            <person name="Nusbaum C."/>
            <person name="Birren B."/>
        </authorList>
    </citation>
    <scope>NUCLEOTIDE SEQUENCE</scope>
    <source>
        <strain evidence="3">ATCC 30864</strain>
    </source>
</reference>